<evidence type="ECO:0000256" key="1">
    <source>
        <dbReference type="SAM" id="MobiDB-lite"/>
    </source>
</evidence>
<reference evidence="2" key="2">
    <citation type="journal article" date="2022" name="BMC Genomics">
        <title>Comparative genome analysis of mycobacteria focusing on tRNA and non-coding RNA.</title>
        <authorList>
            <person name="Behra P.R.K."/>
            <person name="Pettersson B.M.F."/>
            <person name="Ramesh M."/>
            <person name="Das S."/>
            <person name="Dasgupta S."/>
            <person name="Kirsebom L.A."/>
        </authorList>
    </citation>
    <scope>NUCLEOTIDE SEQUENCE</scope>
    <source>
        <strain evidence="2">DSM 45406</strain>
    </source>
</reference>
<evidence type="ECO:0000313" key="4">
    <source>
        <dbReference type="Proteomes" id="UP001055159"/>
    </source>
</evidence>
<sequence>MASIADAGHVGWARGALTALLRRWHSAPQARVTTPQAAVTARSDRRDRRHYPPQRDRVMEQAAMAREMYRL</sequence>
<keyword evidence="4" id="KW-1185">Reference proteome</keyword>
<reference evidence="3" key="3">
    <citation type="submission" date="2022-08" db="EMBL/GenBank/DDBJ databases">
        <title>Whole genome sequencing of non-tuberculosis mycobacteria type-strains.</title>
        <authorList>
            <person name="Igarashi Y."/>
            <person name="Osugi A."/>
            <person name="Mitarai S."/>
        </authorList>
    </citation>
    <scope>NUCLEOTIDE SEQUENCE</scope>
    <source>
        <strain evidence="3">JCM 16372</strain>
    </source>
</reference>
<feature type="region of interest" description="Disordered" evidence="1">
    <location>
        <begin position="28"/>
        <end position="53"/>
    </location>
</feature>
<dbReference type="Proteomes" id="UP001140272">
    <property type="component" value="Unassembled WGS sequence"/>
</dbReference>
<protein>
    <submittedName>
        <fullName evidence="2">Uncharacterized protein</fullName>
    </submittedName>
</protein>
<name>A0A9X2XX63_9MYCO</name>
<accession>A0A9X2XX63</accession>
<evidence type="ECO:0000313" key="2">
    <source>
        <dbReference type="EMBL" id="MCV7070577.1"/>
    </source>
</evidence>
<dbReference type="EMBL" id="CP092427">
    <property type="protein sequence ID" value="ULP37633.1"/>
    <property type="molecule type" value="Genomic_DNA"/>
</dbReference>
<dbReference type="AlphaFoldDB" id="A0A9X2XX63"/>
<dbReference type="Proteomes" id="UP001055159">
    <property type="component" value="Chromosome"/>
</dbReference>
<proteinExistence type="predicted"/>
<organism evidence="2 5">
    <name type="scientific">Mycolicibacterium rufum</name>
    <dbReference type="NCBI Taxonomy" id="318424"/>
    <lineage>
        <taxon>Bacteria</taxon>
        <taxon>Bacillati</taxon>
        <taxon>Actinomycetota</taxon>
        <taxon>Actinomycetes</taxon>
        <taxon>Mycobacteriales</taxon>
        <taxon>Mycobacteriaceae</taxon>
        <taxon>Mycolicibacterium</taxon>
    </lineage>
</organism>
<reference evidence="2" key="1">
    <citation type="submission" date="2020-07" db="EMBL/GenBank/DDBJ databases">
        <authorList>
            <person name="Pettersson B.M.F."/>
            <person name="Behra P.R.K."/>
            <person name="Ramesh M."/>
            <person name="Das S."/>
            <person name="Dasgupta S."/>
            <person name="Kirsebom L.A."/>
        </authorList>
    </citation>
    <scope>NUCLEOTIDE SEQUENCE</scope>
    <source>
        <strain evidence="2">DSM 45406</strain>
    </source>
</reference>
<dbReference type="RefSeq" id="WP_043405275.1">
    <property type="nucleotide sequence ID" value="NZ_CP092427.2"/>
</dbReference>
<gene>
    <name evidence="2" type="ORF">H7H73_09070</name>
    <name evidence="3" type="ORF">MJO55_04140</name>
</gene>
<evidence type="ECO:0000313" key="5">
    <source>
        <dbReference type="Proteomes" id="UP001140272"/>
    </source>
</evidence>
<evidence type="ECO:0000313" key="3">
    <source>
        <dbReference type="EMBL" id="ULP37633.1"/>
    </source>
</evidence>
<dbReference type="EMBL" id="JACKRN010000324">
    <property type="protein sequence ID" value="MCV7070577.1"/>
    <property type="molecule type" value="Genomic_DNA"/>
</dbReference>